<proteinExistence type="predicted"/>
<comment type="caution">
    <text evidence="2">The sequence shown here is derived from an EMBL/GenBank/DDBJ whole genome shotgun (WGS) entry which is preliminary data.</text>
</comment>
<evidence type="ECO:0000313" key="3">
    <source>
        <dbReference type="Proteomes" id="UP000242755"/>
    </source>
</evidence>
<feature type="transmembrane region" description="Helical" evidence="1">
    <location>
        <begin position="57"/>
        <end position="77"/>
    </location>
</feature>
<reference evidence="2 3" key="1">
    <citation type="submission" date="2017-12" db="EMBL/GenBank/DDBJ databases">
        <title>Phylogenetic diversity of female urinary microbiome.</title>
        <authorList>
            <person name="Thomas-White K."/>
            <person name="Wolfe A.J."/>
        </authorList>
    </citation>
    <scope>NUCLEOTIDE SEQUENCE [LARGE SCALE GENOMIC DNA]</scope>
    <source>
        <strain evidence="2 3">UMB0426</strain>
    </source>
</reference>
<dbReference type="AlphaFoldDB" id="A0A2I1IH03"/>
<dbReference type="RefSeq" id="WP_061941336.1">
    <property type="nucleotide sequence ID" value="NZ_LPXW01000008.1"/>
</dbReference>
<protein>
    <submittedName>
        <fullName evidence="2">Uncharacterized protein</fullName>
    </submittedName>
</protein>
<organism evidence="2 3">
    <name type="scientific">Brevibacterium ravenspurgense</name>
    <dbReference type="NCBI Taxonomy" id="479117"/>
    <lineage>
        <taxon>Bacteria</taxon>
        <taxon>Bacillati</taxon>
        <taxon>Actinomycetota</taxon>
        <taxon>Actinomycetes</taxon>
        <taxon>Micrococcales</taxon>
        <taxon>Brevibacteriaceae</taxon>
        <taxon>Brevibacterium</taxon>
    </lineage>
</organism>
<accession>A0A2I1IH03</accession>
<keyword evidence="1" id="KW-0812">Transmembrane</keyword>
<dbReference type="PANTHER" id="PTHR41983:SF2">
    <property type="entry name" value="SHORT-CHAIN FATTY ACID TRANSPORTER-RELATED"/>
    <property type="match status" value="1"/>
</dbReference>
<keyword evidence="1" id="KW-1133">Transmembrane helix</keyword>
<dbReference type="InterPro" id="IPR006160">
    <property type="entry name" value="SCFA_transpt_AtoE"/>
</dbReference>
<gene>
    <name evidence="2" type="ORF">CYJ40_06540</name>
</gene>
<feature type="transmembrane region" description="Helical" evidence="1">
    <location>
        <begin position="97"/>
        <end position="116"/>
    </location>
</feature>
<dbReference type="EMBL" id="PKGO01000005">
    <property type="protein sequence ID" value="PKY70372.1"/>
    <property type="molecule type" value="Genomic_DNA"/>
</dbReference>
<dbReference type="Proteomes" id="UP000242755">
    <property type="component" value="Unassembled WGS sequence"/>
</dbReference>
<dbReference type="Pfam" id="PF02667">
    <property type="entry name" value="SCFA_trans"/>
    <property type="match status" value="1"/>
</dbReference>
<evidence type="ECO:0000256" key="1">
    <source>
        <dbReference type="SAM" id="Phobius"/>
    </source>
</evidence>
<keyword evidence="1" id="KW-0472">Membrane</keyword>
<feature type="transmembrane region" description="Helical" evidence="1">
    <location>
        <begin position="16"/>
        <end position="36"/>
    </location>
</feature>
<name>A0A2I1IH03_9MICO</name>
<dbReference type="PANTHER" id="PTHR41983">
    <property type="entry name" value="SHORT-CHAIN FATTY ACID TRANSPORTER-RELATED"/>
    <property type="match status" value="1"/>
</dbReference>
<evidence type="ECO:0000313" key="2">
    <source>
        <dbReference type="EMBL" id="PKY70372.1"/>
    </source>
</evidence>
<sequence>MVFVARYFLSVGDLKLAMVNFVPLFLAFLLFMRPSAFLTAVNDGVKVVAGIIIQHPFYASIIGILSASGLAVAFADAFGRFASAVWSFISGLKLDDVMGYIVLILSVLGIIFADSVSKPTHHPGSPAVQRRSLAG</sequence>
<dbReference type="GO" id="GO:0005886">
    <property type="term" value="C:plasma membrane"/>
    <property type="evidence" value="ECO:0007669"/>
    <property type="project" value="TreeGrafter"/>
</dbReference>